<gene>
    <name evidence="3" type="ORF">K8N75_12650</name>
</gene>
<dbReference type="Proteomes" id="UP000825933">
    <property type="component" value="Unassembled WGS sequence"/>
</dbReference>
<dbReference type="InterPro" id="IPR006016">
    <property type="entry name" value="UspA"/>
</dbReference>
<dbReference type="Pfam" id="PF00582">
    <property type="entry name" value="Usp"/>
    <property type="match status" value="1"/>
</dbReference>
<dbReference type="PANTHER" id="PTHR46268:SF6">
    <property type="entry name" value="UNIVERSAL STRESS PROTEIN UP12"/>
    <property type="match status" value="1"/>
</dbReference>
<dbReference type="InterPro" id="IPR006015">
    <property type="entry name" value="Universal_stress_UspA"/>
</dbReference>
<comment type="caution">
    <text evidence="3">The sequence shown here is derived from an EMBL/GenBank/DDBJ whole genome shotgun (WGS) entry which is preliminary data.</text>
</comment>
<comment type="similarity">
    <text evidence="1">Belongs to the universal stress protein A family.</text>
</comment>
<dbReference type="PANTHER" id="PTHR46268">
    <property type="entry name" value="STRESS RESPONSE PROTEIN NHAX"/>
    <property type="match status" value="1"/>
</dbReference>
<accession>A0A8T5UY76</accession>
<dbReference type="RefSeq" id="WP_223792428.1">
    <property type="nucleotide sequence ID" value="NZ_JAIOUQ010000016.1"/>
</dbReference>
<keyword evidence="4" id="KW-1185">Reference proteome</keyword>
<dbReference type="PRINTS" id="PR01438">
    <property type="entry name" value="UNVRSLSTRESS"/>
</dbReference>
<evidence type="ECO:0000259" key="2">
    <source>
        <dbReference type="Pfam" id="PF00582"/>
    </source>
</evidence>
<evidence type="ECO:0000313" key="3">
    <source>
        <dbReference type="EMBL" id="MBZ2166886.1"/>
    </source>
</evidence>
<dbReference type="Gene3D" id="3.40.50.620">
    <property type="entry name" value="HUPs"/>
    <property type="match status" value="1"/>
</dbReference>
<reference evidence="4" key="1">
    <citation type="journal article" date="2022" name="Microbiol. Resour. Announc.">
        <title>Draft Genome Sequence of a Methanogenic Archaeon from West Spitsbergen Permafrost.</title>
        <authorList>
            <person name="Trubitsyn V."/>
            <person name="Rivkina E."/>
            <person name="Shcherbakova V."/>
        </authorList>
    </citation>
    <scope>NUCLEOTIDE SEQUENCE [LARGE SCALE GENOMIC DNA]</scope>
    <source>
        <strain evidence="4">VT</strain>
    </source>
</reference>
<dbReference type="CDD" id="cd00293">
    <property type="entry name" value="USP-like"/>
    <property type="match status" value="1"/>
</dbReference>
<dbReference type="AlphaFoldDB" id="A0A8T5UY76"/>
<feature type="domain" description="UspA" evidence="2">
    <location>
        <begin position="1"/>
        <end position="147"/>
    </location>
</feature>
<dbReference type="EMBL" id="JAIOUQ010000016">
    <property type="protein sequence ID" value="MBZ2166886.1"/>
    <property type="molecule type" value="Genomic_DNA"/>
</dbReference>
<proteinExistence type="inferred from homology"/>
<name>A0A8T5UY76_9EURY</name>
<sequence length="148" mass="16202">MTKKILLPTDGSKNAERAGEYAISLADISGADIIVLNVIDTNYLDALPQPDLRESLDKELRADGQRAVEKFQKKLEESQCNGVCKNIQFKTIIKEGKPADAILKTIDEEGVDQVVMGKSGKHGLERAILGRTTDRVVRDANVPVNVIT</sequence>
<evidence type="ECO:0000256" key="1">
    <source>
        <dbReference type="ARBA" id="ARBA00008791"/>
    </source>
</evidence>
<evidence type="ECO:0000313" key="4">
    <source>
        <dbReference type="Proteomes" id="UP000825933"/>
    </source>
</evidence>
<dbReference type="SUPFAM" id="SSF52402">
    <property type="entry name" value="Adenine nucleotide alpha hydrolases-like"/>
    <property type="match status" value="1"/>
</dbReference>
<protein>
    <submittedName>
        <fullName evidence="3">Universal stress protein</fullName>
    </submittedName>
</protein>
<dbReference type="InterPro" id="IPR014729">
    <property type="entry name" value="Rossmann-like_a/b/a_fold"/>
</dbReference>
<organism evidence="3 4">
    <name type="scientific">Methanobacterium spitsbergense</name>
    <dbReference type="NCBI Taxonomy" id="2874285"/>
    <lineage>
        <taxon>Archaea</taxon>
        <taxon>Methanobacteriati</taxon>
        <taxon>Methanobacteriota</taxon>
        <taxon>Methanomada group</taxon>
        <taxon>Methanobacteria</taxon>
        <taxon>Methanobacteriales</taxon>
        <taxon>Methanobacteriaceae</taxon>
        <taxon>Methanobacterium</taxon>
    </lineage>
</organism>